<evidence type="ECO:0000256" key="10">
    <source>
        <dbReference type="ARBA" id="ARBA00022840"/>
    </source>
</evidence>
<evidence type="ECO:0000256" key="6">
    <source>
        <dbReference type="ARBA" id="ARBA00022490"/>
    </source>
</evidence>
<dbReference type="Pfam" id="PF00696">
    <property type="entry name" value="AA_kinase"/>
    <property type="match status" value="1"/>
</dbReference>
<dbReference type="EC" id="2.7.4.22" evidence="4"/>
<dbReference type="PANTHER" id="PTHR42833">
    <property type="entry name" value="URIDYLATE KINASE"/>
    <property type="match status" value="1"/>
</dbReference>
<comment type="caution">
    <text evidence="15">The sequence shown here is derived from an EMBL/GenBank/DDBJ whole genome shotgun (WGS) entry which is preliminary data.</text>
</comment>
<dbReference type="GO" id="GO:0005524">
    <property type="term" value="F:ATP binding"/>
    <property type="evidence" value="ECO:0007669"/>
    <property type="project" value="UniProtKB-KW"/>
</dbReference>
<evidence type="ECO:0000256" key="1">
    <source>
        <dbReference type="ARBA" id="ARBA00004496"/>
    </source>
</evidence>
<dbReference type="NCBIfam" id="TIGR02076">
    <property type="entry name" value="pyrH_arch"/>
    <property type="match status" value="1"/>
</dbReference>
<dbReference type="Gene3D" id="3.40.1160.10">
    <property type="entry name" value="Acetylglutamate kinase-like"/>
    <property type="match status" value="1"/>
</dbReference>
<evidence type="ECO:0000256" key="7">
    <source>
        <dbReference type="ARBA" id="ARBA00022679"/>
    </source>
</evidence>
<reference evidence="16" key="1">
    <citation type="submission" date="2017-09" db="EMBL/GenBank/DDBJ databases">
        <title>Depth-based differentiation of microbial function through sediment-hosted aquifers and enrichment of novel symbionts in the deep terrestrial subsurface.</title>
        <authorList>
            <person name="Probst A.J."/>
            <person name="Ladd B."/>
            <person name="Jarett J.K."/>
            <person name="Geller-Mcgrath D.E."/>
            <person name="Sieber C.M.K."/>
            <person name="Emerson J.B."/>
            <person name="Anantharaman K."/>
            <person name="Thomas B.C."/>
            <person name="Malmstrom R."/>
            <person name="Stieglmeier M."/>
            <person name="Klingl A."/>
            <person name="Woyke T."/>
            <person name="Ryan C.M."/>
            <person name="Banfield J.F."/>
        </authorList>
    </citation>
    <scope>NUCLEOTIDE SEQUENCE [LARGE SCALE GENOMIC DNA]</scope>
</reference>
<dbReference type="SUPFAM" id="SSF53633">
    <property type="entry name" value="Carbamate kinase-like"/>
    <property type="match status" value="1"/>
</dbReference>
<accession>A0A2M7XFL0</accession>
<keyword evidence="10" id="KW-0067">ATP-binding</keyword>
<dbReference type="UniPathway" id="UPA00159">
    <property type="reaction ID" value="UER00275"/>
</dbReference>
<protein>
    <recommendedName>
        <fullName evidence="5">Uridylate kinase</fullName>
        <ecNumber evidence="4">2.7.4.22</ecNumber>
    </recommendedName>
    <alternativeName>
        <fullName evidence="12">Uridine monophosphate kinase</fullName>
    </alternativeName>
</protein>
<dbReference type="GO" id="GO:0044210">
    <property type="term" value="P:'de novo' CTP biosynthetic process"/>
    <property type="evidence" value="ECO:0007669"/>
    <property type="project" value="UniProtKB-UniPathway"/>
</dbReference>
<evidence type="ECO:0000256" key="3">
    <source>
        <dbReference type="ARBA" id="ARBA00007614"/>
    </source>
</evidence>
<keyword evidence="7" id="KW-0808">Transferase</keyword>
<name>A0A2M7XFL0_9BACT</name>
<evidence type="ECO:0000256" key="11">
    <source>
        <dbReference type="ARBA" id="ARBA00022975"/>
    </source>
</evidence>
<evidence type="ECO:0000256" key="5">
    <source>
        <dbReference type="ARBA" id="ARBA00016403"/>
    </source>
</evidence>
<organism evidence="15 16">
    <name type="scientific">Candidatus Uhrbacteria bacterium CG_4_9_14_3_um_filter_41_35</name>
    <dbReference type="NCBI Taxonomy" id="1975034"/>
    <lineage>
        <taxon>Bacteria</taxon>
        <taxon>Candidatus Uhriibacteriota</taxon>
    </lineage>
</organism>
<evidence type="ECO:0000313" key="15">
    <source>
        <dbReference type="EMBL" id="PJA46664.1"/>
    </source>
</evidence>
<dbReference type="PIRSF" id="PIRSF005650">
    <property type="entry name" value="Uridylate_kin"/>
    <property type="match status" value="1"/>
</dbReference>
<keyword evidence="6" id="KW-0963">Cytoplasm</keyword>
<comment type="pathway">
    <text evidence="2">Pyrimidine metabolism; CTP biosynthesis via de novo pathway; UDP from UMP (UMPK route): step 1/1.</text>
</comment>
<dbReference type="Proteomes" id="UP000231263">
    <property type="component" value="Unassembled WGS sequence"/>
</dbReference>
<dbReference type="PANTHER" id="PTHR42833:SF4">
    <property type="entry name" value="URIDYLATE KINASE PUMPKIN, CHLOROPLASTIC"/>
    <property type="match status" value="1"/>
</dbReference>
<dbReference type="InterPro" id="IPR001048">
    <property type="entry name" value="Asp/Glu/Uridylate_kinase"/>
</dbReference>
<sequence>MPKLKIDKKKPIVISLGGSMIVPECGPDTEFLNRMDKLVRSFVEKGQLVAIICGGGKTARHYIDAAAQIHKIDPEDLDWIGIHATRLNAHLVRTLFRDIAHPVVIKDPTKTPKRWKGKVLVASGWKPGWSTDYVASRMAHKLGVKNVVNVSNISHVFEEDPRKNPEAKPLNELSWKVYRLMVGDNWHPGKSAPFDPIASKFCQKNKMEVAVASADLENLKKVMSGENWVGTLLK</sequence>
<evidence type="ECO:0000256" key="9">
    <source>
        <dbReference type="ARBA" id="ARBA00022777"/>
    </source>
</evidence>
<evidence type="ECO:0000313" key="16">
    <source>
        <dbReference type="Proteomes" id="UP000231263"/>
    </source>
</evidence>
<evidence type="ECO:0000256" key="12">
    <source>
        <dbReference type="ARBA" id="ARBA00032092"/>
    </source>
</evidence>
<keyword evidence="9 15" id="KW-0418">Kinase</keyword>
<dbReference type="EMBL" id="PFWT01000009">
    <property type="protein sequence ID" value="PJA46664.1"/>
    <property type="molecule type" value="Genomic_DNA"/>
</dbReference>
<comment type="similarity">
    <text evidence="3">Belongs to the UMP kinase family.</text>
</comment>
<comment type="catalytic activity">
    <reaction evidence="13">
        <text>UMP + ATP = UDP + ADP</text>
        <dbReference type="Rhea" id="RHEA:24400"/>
        <dbReference type="ChEBI" id="CHEBI:30616"/>
        <dbReference type="ChEBI" id="CHEBI:57865"/>
        <dbReference type="ChEBI" id="CHEBI:58223"/>
        <dbReference type="ChEBI" id="CHEBI:456216"/>
        <dbReference type="EC" id="2.7.4.22"/>
    </reaction>
</comment>
<comment type="subcellular location">
    <subcellularLocation>
        <location evidence="1">Cytoplasm</location>
    </subcellularLocation>
</comment>
<gene>
    <name evidence="15" type="ORF">CO173_02755</name>
</gene>
<dbReference type="InterPro" id="IPR011818">
    <property type="entry name" value="Uridylate_kinase_arch/spir"/>
</dbReference>
<evidence type="ECO:0000256" key="8">
    <source>
        <dbReference type="ARBA" id="ARBA00022741"/>
    </source>
</evidence>
<feature type="domain" description="Aspartate/glutamate/uridylate kinase" evidence="14">
    <location>
        <begin position="11"/>
        <end position="213"/>
    </location>
</feature>
<evidence type="ECO:0000256" key="4">
    <source>
        <dbReference type="ARBA" id="ARBA00012899"/>
    </source>
</evidence>
<evidence type="ECO:0000256" key="2">
    <source>
        <dbReference type="ARBA" id="ARBA00004791"/>
    </source>
</evidence>
<dbReference type="AlphaFoldDB" id="A0A2M7XFL0"/>
<dbReference type="InterPro" id="IPR036393">
    <property type="entry name" value="AceGlu_kinase-like_sf"/>
</dbReference>
<proteinExistence type="inferred from homology"/>
<dbReference type="GO" id="GO:0006225">
    <property type="term" value="P:UDP biosynthetic process"/>
    <property type="evidence" value="ECO:0007669"/>
    <property type="project" value="TreeGrafter"/>
</dbReference>
<dbReference type="GO" id="GO:0005737">
    <property type="term" value="C:cytoplasm"/>
    <property type="evidence" value="ECO:0007669"/>
    <property type="project" value="UniProtKB-SubCell"/>
</dbReference>
<keyword evidence="11" id="KW-0665">Pyrimidine biosynthesis</keyword>
<evidence type="ECO:0000256" key="13">
    <source>
        <dbReference type="ARBA" id="ARBA00047767"/>
    </source>
</evidence>
<dbReference type="GO" id="GO:0033862">
    <property type="term" value="F:UMP kinase activity"/>
    <property type="evidence" value="ECO:0007669"/>
    <property type="project" value="UniProtKB-EC"/>
</dbReference>
<keyword evidence="8" id="KW-0547">Nucleotide-binding</keyword>
<dbReference type="InterPro" id="IPR011817">
    <property type="entry name" value="Uridylate_kinase"/>
</dbReference>
<evidence type="ECO:0000259" key="14">
    <source>
        <dbReference type="Pfam" id="PF00696"/>
    </source>
</evidence>